<dbReference type="EMBL" id="JANPWB010000002">
    <property type="protein sequence ID" value="KAJ1211008.1"/>
    <property type="molecule type" value="Genomic_DNA"/>
</dbReference>
<protein>
    <submittedName>
        <fullName evidence="2">Uncharacterized protein</fullName>
    </submittedName>
</protein>
<comment type="caution">
    <text evidence="2">The sequence shown here is derived from an EMBL/GenBank/DDBJ whole genome shotgun (WGS) entry which is preliminary data.</text>
</comment>
<evidence type="ECO:0000313" key="3">
    <source>
        <dbReference type="Proteomes" id="UP001066276"/>
    </source>
</evidence>
<organism evidence="2 3">
    <name type="scientific">Pleurodeles waltl</name>
    <name type="common">Iberian ribbed newt</name>
    <dbReference type="NCBI Taxonomy" id="8319"/>
    <lineage>
        <taxon>Eukaryota</taxon>
        <taxon>Metazoa</taxon>
        <taxon>Chordata</taxon>
        <taxon>Craniata</taxon>
        <taxon>Vertebrata</taxon>
        <taxon>Euteleostomi</taxon>
        <taxon>Amphibia</taxon>
        <taxon>Batrachia</taxon>
        <taxon>Caudata</taxon>
        <taxon>Salamandroidea</taxon>
        <taxon>Salamandridae</taxon>
        <taxon>Pleurodelinae</taxon>
        <taxon>Pleurodeles</taxon>
    </lineage>
</organism>
<evidence type="ECO:0000313" key="2">
    <source>
        <dbReference type="EMBL" id="KAJ1211008.1"/>
    </source>
</evidence>
<name>A0AAV7WAD6_PLEWA</name>
<proteinExistence type="predicted"/>
<dbReference type="AlphaFoldDB" id="A0AAV7WAD6"/>
<gene>
    <name evidence="2" type="ORF">NDU88_006370</name>
</gene>
<reference evidence="2" key="1">
    <citation type="journal article" date="2022" name="bioRxiv">
        <title>Sequencing and chromosome-scale assembly of the giantPleurodeles waltlgenome.</title>
        <authorList>
            <person name="Brown T."/>
            <person name="Elewa A."/>
            <person name="Iarovenko S."/>
            <person name="Subramanian E."/>
            <person name="Araus A.J."/>
            <person name="Petzold A."/>
            <person name="Susuki M."/>
            <person name="Suzuki K.-i.T."/>
            <person name="Hayashi T."/>
            <person name="Toyoda A."/>
            <person name="Oliveira C."/>
            <person name="Osipova E."/>
            <person name="Leigh N.D."/>
            <person name="Simon A."/>
            <person name="Yun M.H."/>
        </authorList>
    </citation>
    <scope>NUCLEOTIDE SEQUENCE</scope>
    <source>
        <strain evidence="2">20211129_DDA</strain>
        <tissue evidence="2">Liver</tissue>
    </source>
</reference>
<evidence type="ECO:0000256" key="1">
    <source>
        <dbReference type="SAM" id="MobiDB-lite"/>
    </source>
</evidence>
<dbReference type="Proteomes" id="UP001066276">
    <property type="component" value="Chromosome 1_2"/>
</dbReference>
<keyword evidence="3" id="KW-1185">Reference proteome</keyword>
<feature type="region of interest" description="Disordered" evidence="1">
    <location>
        <begin position="206"/>
        <end position="229"/>
    </location>
</feature>
<feature type="compositionally biased region" description="Polar residues" evidence="1">
    <location>
        <begin position="219"/>
        <end position="229"/>
    </location>
</feature>
<sequence length="229" mass="25116">MISAYELKLEELEVRRAESSWNGGSNNFISSAAEEVHMPRDVVPYLKEGVDTHQEVQGYEVALVMRRVPEVDWGTGMGSHIPTSGRDTLLALGESDRERGSPQVEVLAMDSKDIPEECGLSVRDSQVLSHQSEESDVGCFFKAESLDGWVKGTLVNSCEGLSDVIAGEHMSSPYFPELRQHQVECEFSDPRELTLEADLWVSTRNSEDAFGGAPKRSGLGNSQPGEVGL</sequence>
<accession>A0AAV7WAD6</accession>